<dbReference type="PANTHER" id="PTHR13466">
    <property type="entry name" value="TEX2 PROTEIN-RELATED"/>
    <property type="match status" value="1"/>
</dbReference>
<feature type="region of interest" description="Disordered" evidence="9">
    <location>
        <begin position="412"/>
        <end position="439"/>
    </location>
</feature>
<keyword evidence="6" id="KW-0445">Lipid transport</keyword>
<dbReference type="KEGG" id="hro:HELRODRAFT_116105"/>
<evidence type="ECO:0000256" key="8">
    <source>
        <dbReference type="ARBA" id="ARBA00023136"/>
    </source>
</evidence>
<keyword evidence="8" id="KW-0472">Membrane</keyword>
<protein>
    <recommendedName>
        <fullName evidence="10">SMP-LTD domain-containing protein</fullName>
    </recommendedName>
</protein>
<evidence type="ECO:0000256" key="7">
    <source>
        <dbReference type="ARBA" id="ARBA00023121"/>
    </source>
</evidence>
<dbReference type="OrthoDB" id="26740at2759"/>
<feature type="region of interest" description="Disordered" evidence="9">
    <location>
        <begin position="198"/>
        <end position="226"/>
    </location>
</feature>
<keyword evidence="3" id="KW-0812">Transmembrane</keyword>
<feature type="compositionally biased region" description="Low complexity" evidence="9">
    <location>
        <begin position="207"/>
        <end position="224"/>
    </location>
</feature>
<dbReference type="HOGENOM" id="CLU_015992_0_0_1"/>
<evidence type="ECO:0000313" key="11">
    <source>
        <dbReference type="EMBL" id="ESN92111.1"/>
    </source>
</evidence>
<dbReference type="RefSeq" id="XP_009029766.1">
    <property type="nucleotide sequence ID" value="XM_009031518.1"/>
</dbReference>
<dbReference type="Proteomes" id="UP000015101">
    <property type="component" value="Unassembled WGS sequence"/>
</dbReference>
<dbReference type="eggNOG" id="KOG2238">
    <property type="taxonomic scope" value="Eukaryota"/>
</dbReference>
<evidence type="ECO:0000256" key="1">
    <source>
        <dbReference type="ARBA" id="ARBA00004586"/>
    </source>
</evidence>
<keyword evidence="5" id="KW-1133">Transmembrane helix</keyword>
<evidence type="ECO:0000256" key="2">
    <source>
        <dbReference type="ARBA" id="ARBA00022448"/>
    </source>
</evidence>
<keyword evidence="13" id="KW-1185">Reference proteome</keyword>
<accession>T1EGD0</accession>
<dbReference type="EnsemblMetazoa" id="HelroT116105">
    <property type="protein sequence ID" value="HelroP116105"/>
    <property type="gene ID" value="HelroG116105"/>
</dbReference>
<dbReference type="GO" id="GO:0008289">
    <property type="term" value="F:lipid binding"/>
    <property type="evidence" value="ECO:0007669"/>
    <property type="project" value="UniProtKB-KW"/>
</dbReference>
<dbReference type="GO" id="GO:0006869">
    <property type="term" value="P:lipid transport"/>
    <property type="evidence" value="ECO:0007669"/>
    <property type="project" value="UniProtKB-KW"/>
</dbReference>
<evidence type="ECO:0000256" key="5">
    <source>
        <dbReference type="ARBA" id="ARBA00022989"/>
    </source>
</evidence>
<dbReference type="EMBL" id="AMQM01007785">
    <property type="status" value="NOT_ANNOTATED_CDS"/>
    <property type="molecule type" value="Genomic_DNA"/>
</dbReference>
<gene>
    <name evidence="12" type="primary">20195632</name>
    <name evidence="11" type="ORF">HELRODRAFT_116105</name>
</gene>
<keyword evidence="4" id="KW-0256">Endoplasmic reticulum</keyword>
<dbReference type="InParanoid" id="T1EGD0"/>
<feature type="domain" description="SMP-LTD" evidence="10">
    <location>
        <begin position="244"/>
        <end position="571"/>
    </location>
</feature>
<dbReference type="PROSITE" id="PS51847">
    <property type="entry name" value="SMP"/>
    <property type="match status" value="1"/>
</dbReference>
<dbReference type="EMBL" id="KB097667">
    <property type="protein sequence ID" value="ESN92111.1"/>
    <property type="molecule type" value="Genomic_DNA"/>
</dbReference>
<name>T1EGD0_HELRO</name>
<feature type="region of interest" description="Disordered" evidence="9">
    <location>
        <begin position="98"/>
        <end position="127"/>
    </location>
</feature>
<reference evidence="13" key="1">
    <citation type="submission" date="2012-12" db="EMBL/GenBank/DDBJ databases">
        <authorList>
            <person name="Hellsten U."/>
            <person name="Grimwood J."/>
            <person name="Chapman J.A."/>
            <person name="Shapiro H."/>
            <person name="Aerts A."/>
            <person name="Otillar R.P."/>
            <person name="Terry A.Y."/>
            <person name="Boore J.L."/>
            <person name="Simakov O."/>
            <person name="Marletaz F."/>
            <person name="Cho S.-J."/>
            <person name="Edsinger-Gonzales E."/>
            <person name="Havlak P."/>
            <person name="Kuo D.-H."/>
            <person name="Larsson T."/>
            <person name="Lv J."/>
            <person name="Arendt D."/>
            <person name="Savage R."/>
            <person name="Osoegawa K."/>
            <person name="de Jong P."/>
            <person name="Lindberg D.R."/>
            <person name="Seaver E.C."/>
            <person name="Weisblat D.A."/>
            <person name="Putnam N.H."/>
            <person name="Grigoriev I.V."/>
            <person name="Rokhsar D.S."/>
        </authorList>
    </citation>
    <scope>NUCLEOTIDE SEQUENCE</scope>
</reference>
<evidence type="ECO:0000256" key="9">
    <source>
        <dbReference type="SAM" id="MobiDB-lite"/>
    </source>
</evidence>
<dbReference type="STRING" id="6412.T1EGD0"/>
<evidence type="ECO:0000313" key="12">
    <source>
        <dbReference type="EnsemblMetazoa" id="HelroP116105"/>
    </source>
</evidence>
<proteinExistence type="predicted"/>
<dbReference type="CDD" id="cd21675">
    <property type="entry name" value="SMP_TEX2"/>
    <property type="match status" value="1"/>
</dbReference>
<sequence>MDVALLQTTYNAFTSLNAHQQLQQQQQQQQTSTSNNIDYSKLPPELNLFHYALYMSRTIGKPQEVYTNKELTKNIAKSQESDLIKKMNHVKRKIDDEEKVKKGKTKQDKVQSTFTSRPKNPFFKNSTSHISIAPSATTSATPTDADAYEEIITVSDDEMAAAAAAAATAAGLDETRSSKYEKQPQQQQQQQFHFQFHPHRRNSPTRSSRNLQQLQQKQSSSHSLPGTFSTTDMFDGGWMNAGLCDPQLLWLNTLISRLFMDFLRERYWVEKIQEKIEKKLSKIHVPHIMDQLTVTGIDLGSNVPVICRSHKPYLDDRGFWVDLQVSYPGGFCITMVSKCNLMKLKHPKQKPAQPQQNIAKDGEVLVSNEEVGANNNTASNTTVTTATTASTPGYVSAVNAKKNDAPAKKIAALDSDDEDSAESSTDEEYPLVDEGDEDDVDRAVTSGKQVQPIGKRIMKLVDRISQSKYFQQAVEMKYIKRALEEVSNTKLELNVEVKSLVGSLAINIPPPPTDRLWYGFRGNPIFELAVRPRVGLREVSLKPVTDWIEKKLSLEFQRSFVMPNMDDFRIPLMLDHMTS</sequence>
<evidence type="ECO:0000259" key="10">
    <source>
        <dbReference type="PROSITE" id="PS51847"/>
    </source>
</evidence>
<keyword evidence="7" id="KW-0446">Lipid-binding</keyword>
<keyword evidence="2" id="KW-0813">Transport</keyword>
<evidence type="ECO:0000256" key="3">
    <source>
        <dbReference type="ARBA" id="ARBA00022692"/>
    </source>
</evidence>
<dbReference type="PANTHER" id="PTHR13466:SF0">
    <property type="entry name" value="SMP-LTD DOMAIN-CONTAINING PROTEIN"/>
    <property type="match status" value="1"/>
</dbReference>
<dbReference type="GeneID" id="20195632"/>
<evidence type="ECO:0000313" key="13">
    <source>
        <dbReference type="Proteomes" id="UP000015101"/>
    </source>
</evidence>
<evidence type="ECO:0000256" key="6">
    <source>
        <dbReference type="ARBA" id="ARBA00023055"/>
    </source>
</evidence>
<dbReference type="CTD" id="20195632"/>
<organism evidence="12 13">
    <name type="scientific">Helobdella robusta</name>
    <name type="common">Californian leech</name>
    <dbReference type="NCBI Taxonomy" id="6412"/>
    <lineage>
        <taxon>Eukaryota</taxon>
        <taxon>Metazoa</taxon>
        <taxon>Spiralia</taxon>
        <taxon>Lophotrochozoa</taxon>
        <taxon>Annelida</taxon>
        <taxon>Clitellata</taxon>
        <taxon>Hirudinea</taxon>
        <taxon>Rhynchobdellida</taxon>
        <taxon>Glossiphoniidae</taxon>
        <taxon>Helobdella</taxon>
    </lineage>
</organism>
<feature type="compositionally biased region" description="Acidic residues" evidence="9">
    <location>
        <begin position="414"/>
        <end position="439"/>
    </location>
</feature>
<feature type="compositionally biased region" description="Basic and acidic residues" evidence="9">
    <location>
        <begin position="98"/>
        <end position="109"/>
    </location>
</feature>
<dbReference type="Pfam" id="PF10296">
    <property type="entry name" value="MMM1"/>
    <property type="match status" value="1"/>
</dbReference>
<evidence type="ECO:0000256" key="4">
    <source>
        <dbReference type="ARBA" id="ARBA00022824"/>
    </source>
</evidence>
<reference evidence="12" key="3">
    <citation type="submission" date="2015-06" db="UniProtKB">
        <authorList>
            <consortium name="EnsemblMetazoa"/>
        </authorList>
    </citation>
    <scope>IDENTIFICATION</scope>
</reference>
<reference evidence="11 13" key="2">
    <citation type="journal article" date="2013" name="Nature">
        <title>Insights into bilaterian evolution from three spiralian genomes.</title>
        <authorList>
            <person name="Simakov O."/>
            <person name="Marletaz F."/>
            <person name="Cho S.J."/>
            <person name="Edsinger-Gonzales E."/>
            <person name="Havlak P."/>
            <person name="Hellsten U."/>
            <person name="Kuo D.H."/>
            <person name="Larsson T."/>
            <person name="Lv J."/>
            <person name="Arendt D."/>
            <person name="Savage R."/>
            <person name="Osoegawa K."/>
            <person name="de Jong P."/>
            <person name="Grimwood J."/>
            <person name="Chapman J.A."/>
            <person name="Shapiro H."/>
            <person name="Aerts A."/>
            <person name="Otillar R.P."/>
            <person name="Terry A.Y."/>
            <person name="Boore J.L."/>
            <person name="Grigoriev I.V."/>
            <person name="Lindberg D.R."/>
            <person name="Seaver E.C."/>
            <person name="Weisblat D.A."/>
            <person name="Putnam N.H."/>
            <person name="Rokhsar D.S."/>
        </authorList>
    </citation>
    <scope>NUCLEOTIDE SEQUENCE</scope>
</reference>
<dbReference type="InterPro" id="IPR019411">
    <property type="entry name" value="MMM1_dom"/>
</dbReference>
<dbReference type="InterPro" id="IPR031468">
    <property type="entry name" value="SMP_LBD"/>
</dbReference>
<comment type="subcellular location">
    <subcellularLocation>
        <location evidence="1">Endoplasmic reticulum membrane</location>
    </subcellularLocation>
</comment>
<dbReference type="AlphaFoldDB" id="T1EGD0"/>
<dbReference type="GO" id="GO:0005789">
    <property type="term" value="C:endoplasmic reticulum membrane"/>
    <property type="evidence" value="ECO:0007669"/>
    <property type="project" value="UniProtKB-SubCell"/>
</dbReference>
<dbReference type="EMBL" id="AMQM01007786">
    <property type="status" value="NOT_ANNOTATED_CDS"/>
    <property type="molecule type" value="Genomic_DNA"/>
</dbReference>